<evidence type="ECO:0000256" key="4">
    <source>
        <dbReference type="ARBA" id="ARBA00004370"/>
    </source>
</evidence>
<comment type="similarity">
    <text evidence="6">Belongs to the peptidase S26 family.</text>
</comment>
<dbReference type="EC" id="3.4.21.89" evidence="7"/>
<gene>
    <name evidence="17" type="ORF">NC653_016814</name>
</gene>
<evidence type="ECO:0000256" key="12">
    <source>
        <dbReference type="ARBA" id="ARBA00022946"/>
    </source>
</evidence>
<evidence type="ECO:0000256" key="13">
    <source>
        <dbReference type="ARBA" id="ARBA00023136"/>
    </source>
</evidence>
<feature type="region of interest" description="Disordered" evidence="15">
    <location>
        <begin position="405"/>
        <end position="451"/>
    </location>
</feature>
<evidence type="ECO:0000256" key="3">
    <source>
        <dbReference type="ARBA" id="ARBA00004229"/>
    </source>
</evidence>
<dbReference type="SUPFAM" id="SSF51306">
    <property type="entry name" value="LexA/Signal peptidase"/>
    <property type="match status" value="1"/>
</dbReference>
<name>A0AAD6QNY2_9ROSI</name>
<dbReference type="Pfam" id="PF15916">
    <property type="entry name" value="DUF4743"/>
    <property type="match status" value="1"/>
</dbReference>
<dbReference type="InterPro" id="IPR015797">
    <property type="entry name" value="NUDIX_hydrolase-like_dom_sf"/>
</dbReference>
<dbReference type="EMBL" id="JAQIZT010000006">
    <property type="protein sequence ID" value="KAJ6993800.1"/>
    <property type="molecule type" value="Genomic_DNA"/>
</dbReference>
<dbReference type="GO" id="GO:0010027">
    <property type="term" value="P:thylakoid membrane organization"/>
    <property type="evidence" value="ECO:0007669"/>
    <property type="project" value="TreeGrafter"/>
</dbReference>
<keyword evidence="13" id="KW-0472">Membrane</keyword>
<comment type="similarity">
    <text evidence="5">Belongs to the Nudix hydrolase family.</text>
</comment>
<feature type="compositionally biased region" description="Polar residues" evidence="15">
    <location>
        <begin position="419"/>
        <end position="448"/>
    </location>
</feature>
<dbReference type="InterPro" id="IPR000086">
    <property type="entry name" value="NUDIX_hydrolase_dom"/>
</dbReference>
<dbReference type="Pfam" id="PF00293">
    <property type="entry name" value="NUDIX"/>
    <property type="match status" value="1"/>
</dbReference>
<dbReference type="PROSITE" id="PS00501">
    <property type="entry name" value="SPASE_I_1"/>
    <property type="match status" value="1"/>
</dbReference>
<dbReference type="AlphaFoldDB" id="A0AAD6QNY2"/>
<feature type="active site" evidence="14">
    <location>
        <position position="544"/>
    </location>
</feature>
<evidence type="ECO:0000256" key="10">
    <source>
        <dbReference type="ARBA" id="ARBA00022670"/>
    </source>
</evidence>
<evidence type="ECO:0000256" key="6">
    <source>
        <dbReference type="ARBA" id="ARBA00009370"/>
    </source>
</evidence>
<proteinExistence type="inferred from homology"/>
<feature type="region of interest" description="Disordered" evidence="15">
    <location>
        <begin position="476"/>
        <end position="502"/>
    </location>
</feature>
<organism evidence="17 18">
    <name type="scientific">Populus alba x Populus x berolinensis</name>
    <dbReference type="NCBI Taxonomy" id="444605"/>
    <lineage>
        <taxon>Eukaryota</taxon>
        <taxon>Viridiplantae</taxon>
        <taxon>Streptophyta</taxon>
        <taxon>Embryophyta</taxon>
        <taxon>Tracheophyta</taxon>
        <taxon>Spermatophyta</taxon>
        <taxon>Magnoliopsida</taxon>
        <taxon>eudicotyledons</taxon>
        <taxon>Gunneridae</taxon>
        <taxon>Pentapetalae</taxon>
        <taxon>rosids</taxon>
        <taxon>fabids</taxon>
        <taxon>Malpighiales</taxon>
        <taxon>Salicaceae</taxon>
        <taxon>Saliceae</taxon>
        <taxon>Populus</taxon>
    </lineage>
</organism>
<dbReference type="GO" id="GO:0009003">
    <property type="term" value="F:signal peptidase activity"/>
    <property type="evidence" value="ECO:0007669"/>
    <property type="project" value="UniProtKB-EC"/>
</dbReference>
<feature type="compositionally biased region" description="Gly residues" evidence="15">
    <location>
        <begin position="479"/>
        <end position="490"/>
    </location>
</feature>
<dbReference type="Pfam" id="PF10502">
    <property type="entry name" value="Peptidase_S26"/>
    <property type="match status" value="1"/>
</dbReference>
<dbReference type="GO" id="GO:0006465">
    <property type="term" value="P:signal peptide processing"/>
    <property type="evidence" value="ECO:0007669"/>
    <property type="project" value="InterPro"/>
</dbReference>
<dbReference type="CDD" id="cd06530">
    <property type="entry name" value="S26_SPase_I"/>
    <property type="match status" value="1"/>
</dbReference>
<dbReference type="InterPro" id="IPR019533">
    <property type="entry name" value="Peptidase_S26"/>
</dbReference>
<dbReference type="FunFam" id="3.90.79.10:FF:000019">
    <property type="entry name" value="Thiamin pyrophosphokinase, putative"/>
    <property type="match status" value="1"/>
</dbReference>
<dbReference type="Proteomes" id="UP001164929">
    <property type="component" value="Chromosome 6"/>
</dbReference>
<evidence type="ECO:0000256" key="9">
    <source>
        <dbReference type="ARBA" id="ARBA00022640"/>
    </source>
</evidence>
<evidence type="ECO:0000313" key="18">
    <source>
        <dbReference type="Proteomes" id="UP001164929"/>
    </source>
</evidence>
<sequence>MMAIIPLALPNKIGFSLPFLYKPITTRAGGGGSSCSAFTCRSVSSPTSFTWDDVVQASLPDYAPNDSSDLSGFFEKIKYCNRGSSEIKSEFIPLVIEDQIVGYIHNGFFDNYLRRFKDVFVFVPSDSRFGTTVTLNKTLSTPEERTRVVGKVIKSLAEEEKELIPGIRNELYPVTPSFGSPPYFSLERAAAPYFGIKAYGVHMNGFVKRDGEKFLWIGKRSPMKQTFPGMLDHLVAGGLPHGMSCVANLIKECEEEAGIPLSLSNQAMSVGAVSYVDVDGYRYKRDVLFCYDLELPGDFIPKNQDGEVESFKLIPVENVANVIRRTQFFKPNCSLVIMDFLFRHGFYIDWDQLSSCEVDMVVVLLVLIVPWQSTLRLLGKNPLISLLQLMVLGKTCVAPSPSPPAGLGCAAPQLEPTPRATSQLRAKQTISHTQSQQIEDPRNGNQHLETAGHEPFDFSFTTMVLGKTYAETKAVVDSGGDGGGGGGGGGDDGDGDGEMEKKDGILPEWLNFTTDDAKTVFAAVAVSLAFRSFVAEPRFIPSLSMYPTFDVGDRVFSEKVSYYFRKPCVNDIVIFKSPPVLQEVGYTDDDVFIKRIVAKEGDTVEVHEGKLTVNGVVRSEKFILEPPSYELTPIHVPENSVFVMGDNRNNSYDSHVWGPLPAKNIIGRSIFRYWPPYRIGRTVLETGCGVDKQDSTSSSK</sequence>
<evidence type="ECO:0000256" key="14">
    <source>
        <dbReference type="PIRSR" id="PIRSR600223-1"/>
    </source>
</evidence>
<dbReference type="FunFam" id="2.10.109.10:FF:000012">
    <property type="entry name" value="Peptidase/ serine-type peptidase"/>
    <property type="match status" value="1"/>
</dbReference>
<feature type="active site" evidence="14">
    <location>
        <position position="594"/>
    </location>
</feature>
<dbReference type="Gene3D" id="2.10.109.10">
    <property type="entry name" value="Umud Fragment, subunit A"/>
    <property type="match status" value="1"/>
</dbReference>
<dbReference type="InterPro" id="IPR019758">
    <property type="entry name" value="Pept_S26A_signal_pept_1_CS"/>
</dbReference>
<dbReference type="InterPro" id="IPR019756">
    <property type="entry name" value="Pept_S26A_signal_pept_1_Ser-AS"/>
</dbReference>
<evidence type="ECO:0000313" key="17">
    <source>
        <dbReference type="EMBL" id="KAJ6993800.1"/>
    </source>
</evidence>
<keyword evidence="12" id="KW-0809">Transit peptide</keyword>
<dbReference type="NCBIfam" id="TIGR02227">
    <property type="entry name" value="sigpep_I_bact"/>
    <property type="match status" value="1"/>
</dbReference>
<keyword evidence="11" id="KW-0378">Hydrolase</keyword>
<keyword evidence="18" id="KW-1185">Reference proteome</keyword>
<protein>
    <recommendedName>
        <fullName evidence="7">signal peptidase I</fullName>
        <ecNumber evidence="7">3.4.21.89</ecNumber>
    </recommendedName>
</protein>
<dbReference type="GO" id="GO:0004252">
    <property type="term" value="F:serine-type endopeptidase activity"/>
    <property type="evidence" value="ECO:0007669"/>
    <property type="project" value="InterPro"/>
</dbReference>
<dbReference type="InterPro" id="IPR036286">
    <property type="entry name" value="LexA/Signal_pep-like_sf"/>
</dbReference>
<dbReference type="GO" id="GO:0044715">
    <property type="term" value="F:8-oxo-dGDP phosphatase activity"/>
    <property type="evidence" value="ECO:0007669"/>
    <property type="project" value="UniProtKB-ARBA"/>
</dbReference>
<dbReference type="PANTHER" id="PTHR43390:SF1">
    <property type="entry name" value="CHLOROPLAST PROCESSING PEPTIDASE"/>
    <property type="match status" value="1"/>
</dbReference>
<dbReference type="CDD" id="cd03676">
    <property type="entry name" value="NUDIX_Tnr3_like"/>
    <property type="match status" value="1"/>
</dbReference>
<evidence type="ECO:0000256" key="7">
    <source>
        <dbReference type="ARBA" id="ARBA00013208"/>
    </source>
</evidence>
<comment type="caution">
    <text evidence="17">The sequence shown here is derived from an EMBL/GenBank/DDBJ whole genome shotgun (WGS) entry which is preliminary data.</text>
</comment>
<keyword evidence="9" id="KW-0934">Plastid</keyword>
<evidence type="ECO:0000256" key="15">
    <source>
        <dbReference type="SAM" id="MobiDB-lite"/>
    </source>
</evidence>
<keyword evidence="10" id="KW-0645">Protease</keyword>
<comment type="function">
    <text evidence="2">Probably mediates the hydrolysis of some nucleoside diphosphate derivatives.</text>
</comment>
<evidence type="ECO:0000259" key="16">
    <source>
        <dbReference type="PROSITE" id="PS51462"/>
    </source>
</evidence>
<dbReference type="PRINTS" id="PR00727">
    <property type="entry name" value="LEADERPTASE"/>
</dbReference>
<evidence type="ECO:0000256" key="1">
    <source>
        <dbReference type="ARBA" id="ARBA00000677"/>
    </source>
</evidence>
<evidence type="ECO:0000256" key="5">
    <source>
        <dbReference type="ARBA" id="ARBA00005582"/>
    </source>
</evidence>
<dbReference type="SUPFAM" id="SSF55811">
    <property type="entry name" value="Nudix"/>
    <property type="match status" value="1"/>
</dbReference>
<evidence type="ECO:0000256" key="8">
    <source>
        <dbReference type="ARBA" id="ARBA00022528"/>
    </source>
</evidence>
<dbReference type="InterPro" id="IPR000223">
    <property type="entry name" value="Pept_S26A_signal_pept_1"/>
</dbReference>
<evidence type="ECO:0000256" key="11">
    <source>
        <dbReference type="ARBA" id="ARBA00022801"/>
    </source>
</evidence>
<dbReference type="Gene3D" id="3.90.79.10">
    <property type="entry name" value="Nucleoside Triphosphate Pyrophosphohydrolase"/>
    <property type="match status" value="1"/>
</dbReference>
<accession>A0AAD6QNY2</accession>
<reference evidence="17" key="1">
    <citation type="journal article" date="2023" name="Mol. Ecol. Resour.">
        <title>Chromosome-level genome assembly of a triploid poplar Populus alba 'Berolinensis'.</title>
        <authorList>
            <person name="Chen S."/>
            <person name="Yu Y."/>
            <person name="Wang X."/>
            <person name="Wang S."/>
            <person name="Zhang T."/>
            <person name="Zhou Y."/>
            <person name="He R."/>
            <person name="Meng N."/>
            <person name="Wang Y."/>
            <person name="Liu W."/>
            <person name="Liu Z."/>
            <person name="Liu J."/>
            <person name="Guo Q."/>
            <person name="Huang H."/>
            <person name="Sederoff R.R."/>
            <person name="Wang G."/>
            <person name="Qu G."/>
            <person name="Chen S."/>
        </authorList>
    </citation>
    <scope>NUCLEOTIDE SEQUENCE</scope>
    <source>
        <strain evidence="17">SC-2020</strain>
    </source>
</reference>
<dbReference type="GO" id="GO:0009535">
    <property type="term" value="C:chloroplast thylakoid membrane"/>
    <property type="evidence" value="ECO:0007669"/>
    <property type="project" value="TreeGrafter"/>
</dbReference>
<dbReference type="PANTHER" id="PTHR43390">
    <property type="entry name" value="SIGNAL PEPTIDASE I"/>
    <property type="match status" value="1"/>
</dbReference>
<comment type="catalytic activity">
    <reaction evidence="1">
        <text>Cleavage of hydrophobic, N-terminal signal or leader sequences from secreted and periplasmic proteins.</text>
        <dbReference type="EC" id="3.4.21.89"/>
    </reaction>
</comment>
<keyword evidence="8" id="KW-0150">Chloroplast</keyword>
<comment type="subcellular location">
    <subcellularLocation>
        <location evidence="4">Membrane</location>
    </subcellularLocation>
    <subcellularLocation>
        <location evidence="3">Plastid</location>
        <location evidence="3">Chloroplast</location>
    </subcellularLocation>
</comment>
<feature type="domain" description="Nudix hydrolase" evidence="16">
    <location>
        <begin position="198"/>
        <end position="339"/>
    </location>
</feature>
<dbReference type="PROSITE" id="PS00761">
    <property type="entry name" value="SPASE_I_3"/>
    <property type="match status" value="1"/>
</dbReference>
<dbReference type="InterPro" id="IPR031804">
    <property type="entry name" value="DUF4743"/>
</dbReference>
<evidence type="ECO:0000256" key="2">
    <source>
        <dbReference type="ARBA" id="ARBA00003778"/>
    </source>
</evidence>
<dbReference type="PROSITE" id="PS51462">
    <property type="entry name" value="NUDIX"/>
    <property type="match status" value="1"/>
</dbReference>